<evidence type="ECO:0000313" key="2">
    <source>
        <dbReference type="EMBL" id="OGI90568.1"/>
    </source>
</evidence>
<accession>A0A1F6X9C7</accession>
<dbReference type="PROSITE" id="PS51462">
    <property type="entry name" value="NUDIX"/>
    <property type="match status" value="1"/>
</dbReference>
<proteinExistence type="predicted"/>
<dbReference type="Gene3D" id="3.90.79.10">
    <property type="entry name" value="Nucleoside Triphosphate Pyrophosphohydrolase"/>
    <property type="match status" value="1"/>
</dbReference>
<dbReference type="SUPFAM" id="SSF55811">
    <property type="entry name" value="Nudix"/>
    <property type="match status" value="1"/>
</dbReference>
<dbReference type="InterPro" id="IPR015797">
    <property type="entry name" value="NUDIX_hydrolase-like_dom_sf"/>
</dbReference>
<organism evidence="2 3">
    <name type="scientific">Candidatus Nomurabacteria bacterium RIFCSPLOWO2_01_FULL_40_15</name>
    <dbReference type="NCBI Taxonomy" id="1801772"/>
    <lineage>
        <taxon>Bacteria</taxon>
        <taxon>Candidatus Nomuraibacteriota</taxon>
    </lineage>
</organism>
<dbReference type="EMBL" id="MFUW01000009">
    <property type="protein sequence ID" value="OGI90568.1"/>
    <property type="molecule type" value="Genomic_DNA"/>
</dbReference>
<gene>
    <name evidence="2" type="ORF">A2911_01575</name>
</gene>
<dbReference type="AlphaFoldDB" id="A0A1F6X9C7"/>
<sequence>MESFIVLQEFSFSILKENFLSQKGGDNLSSLPGRWDQSAAGHVDEGEDYPTAAKRELEEVGVKNVELIEKGKFFTDETDETGKIKKRFSMLYTGKYDGEVKSSPREVSKIQWIDPKELNAWMDEKPNEFTTGFIKNFKHLQNL</sequence>
<comment type="caution">
    <text evidence="2">The sequence shown here is derived from an EMBL/GenBank/DDBJ whole genome shotgun (WGS) entry which is preliminary data.</text>
</comment>
<dbReference type="Pfam" id="PF00293">
    <property type="entry name" value="NUDIX"/>
    <property type="match status" value="1"/>
</dbReference>
<evidence type="ECO:0000313" key="3">
    <source>
        <dbReference type="Proteomes" id="UP000176814"/>
    </source>
</evidence>
<name>A0A1F6X9C7_9BACT</name>
<evidence type="ECO:0000259" key="1">
    <source>
        <dbReference type="PROSITE" id="PS51462"/>
    </source>
</evidence>
<protein>
    <recommendedName>
        <fullName evidence="1">Nudix hydrolase domain-containing protein</fullName>
    </recommendedName>
</protein>
<feature type="domain" description="Nudix hydrolase" evidence="1">
    <location>
        <begin position="1"/>
        <end position="135"/>
    </location>
</feature>
<dbReference type="InterPro" id="IPR000086">
    <property type="entry name" value="NUDIX_hydrolase_dom"/>
</dbReference>
<reference evidence="2 3" key="1">
    <citation type="journal article" date="2016" name="Nat. Commun.">
        <title>Thousands of microbial genomes shed light on interconnected biogeochemical processes in an aquifer system.</title>
        <authorList>
            <person name="Anantharaman K."/>
            <person name="Brown C.T."/>
            <person name="Hug L.A."/>
            <person name="Sharon I."/>
            <person name="Castelle C.J."/>
            <person name="Probst A.J."/>
            <person name="Thomas B.C."/>
            <person name="Singh A."/>
            <person name="Wilkins M.J."/>
            <person name="Karaoz U."/>
            <person name="Brodie E.L."/>
            <person name="Williams K.H."/>
            <person name="Hubbard S.S."/>
            <person name="Banfield J.F."/>
        </authorList>
    </citation>
    <scope>NUCLEOTIDE SEQUENCE [LARGE SCALE GENOMIC DNA]</scope>
</reference>
<dbReference type="Proteomes" id="UP000176814">
    <property type="component" value="Unassembled WGS sequence"/>
</dbReference>